<dbReference type="InterPro" id="IPR002104">
    <property type="entry name" value="Integrase_catalytic"/>
</dbReference>
<evidence type="ECO:0000259" key="6">
    <source>
        <dbReference type="PROSITE" id="PS51900"/>
    </source>
</evidence>
<feature type="domain" description="Tyr recombinase" evidence="5">
    <location>
        <begin position="107"/>
        <end position="325"/>
    </location>
</feature>
<dbReference type="SUPFAM" id="SSF56349">
    <property type="entry name" value="DNA breaking-rejoining enzymes"/>
    <property type="match status" value="1"/>
</dbReference>
<dbReference type="CDD" id="cd00397">
    <property type="entry name" value="DNA_BRE_C"/>
    <property type="match status" value="1"/>
</dbReference>
<sequence>MIFSFPDFVEDYLNHLASKGRKDSTIKRYMYDIHDFQAWLKQQKIDSWQVSEEDLERFFSHLSNERNYHIRTTRRIHSVLKQLARFQKSYGKSELRTILTLEPPILKPRPLLSSEWITLAEEQKLLMTMNSLKGFSDQQIETFPFYRERNQLIVRLCLSYGLTLQEVQQLSMNQVKFEHNQLVLLDTIEQVRIIHLTEDDKDLAYTYYQRIPAPVRPRYHSSEPFLIAFDFQRKTFHWSYEDDAPKRMSIIAIQKMIRLEVKRAELRKGISAQNFRNTFVLRRLLAGDSIDDLIVQIGYTSPLSIKRYLQTIEFLTKQEKEQLHPTKKTL</sequence>
<dbReference type="InterPro" id="IPR010998">
    <property type="entry name" value="Integrase_recombinase_N"/>
</dbReference>
<dbReference type="Gene3D" id="1.10.443.10">
    <property type="entry name" value="Intergrase catalytic core"/>
    <property type="match status" value="1"/>
</dbReference>
<dbReference type="GO" id="GO:0015074">
    <property type="term" value="P:DNA integration"/>
    <property type="evidence" value="ECO:0007669"/>
    <property type="project" value="UniProtKB-KW"/>
</dbReference>
<dbReference type="InterPro" id="IPR004107">
    <property type="entry name" value="Integrase_SAM-like_N"/>
</dbReference>
<evidence type="ECO:0000259" key="5">
    <source>
        <dbReference type="PROSITE" id="PS51898"/>
    </source>
</evidence>
<dbReference type="PROSITE" id="PS51898">
    <property type="entry name" value="TYR_RECOMBINASE"/>
    <property type="match status" value="1"/>
</dbReference>
<proteinExistence type="predicted"/>
<evidence type="ECO:0000313" key="7">
    <source>
        <dbReference type="EMBL" id="MBP3951951.1"/>
    </source>
</evidence>
<organism evidence="7 8">
    <name type="scientific">Halalkalibacter suaedae</name>
    <dbReference type="NCBI Taxonomy" id="2822140"/>
    <lineage>
        <taxon>Bacteria</taxon>
        <taxon>Bacillati</taxon>
        <taxon>Bacillota</taxon>
        <taxon>Bacilli</taxon>
        <taxon>Bacillales</taxon>
        <taxon>Bacillaceae</taxon>
        <taxon>Halalkalibacter</taxon>
    </lineage>
</organism>
<reference evidence="7" key="1">
    <citation type="submission" date="2021-03" db="EMBL/GenBank/DDBJ databases">
        <title>Bacillus suaedae sp. nov., isolated from Suaeda aralocaspica.</title>
        <authorList>
            <person name="Lei R.F.R."/>
        </authorList>
    </citation>
    <scope>NUCLEOTIDE SEQUENCE</scope>
    <source>
        <strain evidence="7">YZJH907-2</strain>
    </source>
</reference>
<dbReference type="AlphaFoldDB" id="A0A940WZX3"/>
<dbReference type="GO" id="GO:0003677">
    <property type="term" value="F:DNA binding"/>
    <property type="evidence" value="ECO:0007669"/>
    <property type="project" value="UniProtKB-UniRule"/>
</dbReference>
<dbReference type="PROSITE" id="PS51900">
    <property type="entry name" value="CB"/>
    <property type="match status" value="1"/>
</dbReference>
<name>A0A940WZX3_9BACI</name>
<dbReference type="Pfam" id="PF13495">
    <property type="entry name" value="Phage_int_SAM_4"/>
    <property type="match status" value="1"/>
</dbReference>
<gene>
    <name evidence="7" type="ORF">J7W16_12500</name>
</gene>
<keyword evidence="1" id="KW-0229">DNA integration</keyword>
<evidence type="ECO:0000256" key="1">
    <source>
        <dbReference type="ARBA" id="ARBA00022908"/>
    </source>
</evidence>
<dbReference type="InterPro" id="IPR044068">
    <property type="entry name" value="CB"/>
</dbReference>
<keyword evidence="8" id="KW-1185">Reference proteome</keyword>
<dbReference type="GO" id="GO:0006310">
    <property type="term" value="P:DNA recombination"/>
    <property type="evidence" value="ECO:0007669"/>
    <property type="project" value="UniProtKB-KW"/>
</dbReference>
<dbReference type="EMBL" id="JAGKSQ010000005">
    <property type="protein sequence ID" value="MBP3951951.1"/>
    <property type="molecule type" value="Genomic_DNA"/>
</dbReference>
<keyword evidence="2 4" id="KW-0238">DNA-binding</keyword>
<dbReference type="Proteomes" id="UP000678228">
    <property type="component" value="Unassembled WGS sequence"/>
</dbReference>
<dbReference type="InterPro" id="IPR011010">
    <property type="entry name" value="DNA_brk_join_enz"/>
</dbReference>
<feature type="domain" description="Core-binding (CB)" evidence="6">
    <location>
        <begin position="3"/>
        <end position="88"/>
    </location>
</feature>
<keyword evidence="3" id="KW-0233">DNA recombination</keyword>
<accession>A0A940WZX3</accession>
<dbReference type="InterPro" id="IPR013762">
    <property type="entry name" value="Integrase-like_cat_sf"/>
</dbReference>
<dbReference type="RefSeq" id="WP_210597658.1">
    <property type="nucleotide sequence ID" value="NZ_JAGKSQ010000005.1"/>
</dbReference>
<evidence type="ECO:0000256" key="2">
    <source>
        <dbReference type="ARBA" id="ARBA00023125"/>
    </source>
</evidence>
<protein>
    <submittedName>
        <fullName evidence="7">Phage integrase N-terminal SAM-like domain-containing protein</fullName>
    </submittedName>
</protein>
<dbReference type="Gene3D" id="1.10.150.130">
    <property type="match status" value="1"/>
</dbReference>
<evidence type="ECO:0000313" key="8">
    <source>
        <dbReference type="Proteomes" id="UP000678228"/>
    </source>
</evidence>
<evidence type="ECO:0000256" key="4">
    <source>
        <dbReference type="PROSITE-ProRule" id="PRU01248"/>
    </source>
</evidence>
<comment type="caution">
    <text evidence="7">The sequence shown here is derived from an EMBL/GenBank/DDBJ whole genome shotgun (WGS) entry which is preliminary data.</text>
</comment>
<evidence type="ECO:0000256" key="3">
    <source>
        <dbReference type="ARBA" id="ARBA00023172"/>
    </source>
</evidence>